<comment type="caution">
    <text evidence="13">The sequence shown here is derived from an EMBL/GenBank/DDBJ whole genome shotgun (WGS) entry which is preliminary data.</text>
</comment>
<dbReference type="InterPro" id="IPR011604">
    <property type="entry name" value="PDDEXK-like_dom_sf"/>
</dbReference>
<dbReference type="GO" id="GO:0051607">
    <property type="term" value="P:defense response to virus"/>
    <property type="evidence" value="ECO:0007669"/>
    <property type="project" value="UniProtKB-KW"/>
</dbReference>
<keyword evidence="6 12" id="KW-0378">Hydrolase</keyword>
<dbReference type="InterPro" id="IPR013343">
    <property type="entry name" value="CRISPR-assoc_prot_Cas4"/>
</dbReference>
<dbReference type="InterPro" id="IPR051827">
    <property type="entry name" value="Cas4_exonuclease"/>
</dbReference>
<evidence type="ECO:0000256" key="2">
    <source>
        <dbReference type="ARBA" id="ARBA00012768"/>
    </source>
</evidence>
<keyword evidence="14" id="KW-1185">Reference proteome</keyword>
<dbReference type="PANTHER" id="PTHR36531">
    <property type="entry name" value="CRISPR-ASSOCIATED EXONUCLEASE CAS4"/>
    <property type="match status" value="1"/>
</dbReference>
<evidence type="ECO:0000256" key="9">
    <source>
        <dbReference type="ARBA" id="ARBA00023014"/>
    </source>
</evidence>
<accession>A0AAE4T3C4</accession>
<name>A0AAE4T3C4_9EURY</name>
<evidence type="ECO:0000256" key="8">
    <source>
        <dbReference type="ARBA" id="ARBA00023004"/>
    </source>
</evidence>
<keyword evidence="8 12" id="KW-0408">Iron</keyword>
<comment type="cofactor">
    <cofactor evidence="12">
        <name>iron-sulfur cluster</name>
        <dbReference type="ChEBI" id="CHEBI:30408"/>
    </cofactor>
</comment>
<protein>
    <recommendedName>
        <fullName evidence="3 12">CRISPR-associated exonuclease Cas4</fullName>
        <ecNumber evidence="2 12">3.1.12.1</ecNumber>
    </recommendedName>
</protein>
<evidence type="ECO:0000256" key="11">
    <source>
        <dbReference type="ARBA" id="ARBA00023211"/>
    </source>
</evidence>
<dbReference type="GO" id="GO:0004527">
    <property type="term" value="F:exonuclease activity"/>
    <property type="evidence" value="ECO:0007669"/>
    <property type="project" value="UniProtKB-KW"/>
</dbReference>
<evidence type="ECO:0000256" key="6">
    <source>
        <dbReference type="ARBA" id="ARBA00022801"/>
    </source>
</evidence>
<dbReference type="GO" id="GO:0046872">
    <property type="term" value="F:metal ion binding"/>
    <property type="evidence" value="ECO:0007669"/>
    <property type="project" value="UniProtKB-KW"/>
</dbReference>
<dbReference type="AlphaFoldDB" id="A0AAE4T3C4"/>
<evidence type="ECO:0000256" key="10">
    <source>
        <dbReference type="ARBA" id="ARBA00023118"/>
    </source>
</evidence>
<keyword evidence="9 12" id="KW-0411">Iron-sulfur</keyword>
<dbReference type="Gene3D" id="3.90.320.10">
    <property type="match status" value="1"/>
</dbReference>
<evidence type="ECO:0000256" key="4">
    <source>
        <dbReference type="ARBA" id="ARBA00022722"/>
    </source>
</evidence>
<evidence type="ECO:0000256" key="7">
    <source>
        <dbReference type="ARBA" id="ARBA00022839"/>
    </source>
</evidence>
<keyword evidence="7 12" id="KW-0269">Exonuclease</keyword>
<dbReference type="PANTHER" id="PTHR36531:SF2">
    <property type="entry name" value="CRISPR-ASSOCIATED EXONUCLEASE CAS4"/>
    <property type="match status" value="1"/>
</dbReference>
<dbReference type="Proteomes" id="UP001245683">
    <property type="component" value="Unassembled WGS sequence"/>
</dbReference>
<dbReference type="EC" id="3.1.12.1" evidence="2 12"/>
<reference evidence="13 14" key="1">
    <citation type="submission" date="2023-08" db="EMBL/GenBank/DDBJ databases">
        <title>Draft genome sequence of Thermococcus waiotapuensis WT1T, a thermophilic sulphur-dependent archaeon from order Thermococcales.</title>
        <authorList>
            <person name="Manners S.H."/>
            <person name="Carere C.R."/>
            <person name="Dhami M.K."/>
            <person name="Dobson R.C.J."/>
            <person name="Stott M.B."/>
        </authorList>
    </citation>
    <scope>NUCLEOTIDE SEQUENCE [LARGE SCALE GENOMIC DNA]</scope>
    <source>
        <strain evidence="13 14">WT1</strain>
    </source>
</reference>
<comment type="function">
    <text evidence="12">CRISPR (clustered regularly interspaced short palindromic repeat) is an adaptive immune system that provides protection against mobile genetic elements (viruses, transposable elements and conjugative plasmids). CRISPR clusters contain sequences complementary to antecedent mobile elements and target invading nucleic acids. CRISPR clusters are transcribed and processed into CRISPR RNA (crRNA).</text>
</comment>
<comment type="cofactor">
    <cofactor evidence="12">
        <name>Mg(2+)</name>
        <dbReference type="ChEBI" id="CHEBI:18420"/>
    </cofactor>
    <cofactor evidence="12">
        <name>Mn(2+)</name>
        <dbReference type="ChEBI" id="CHEBI:29035"/>
    </cofactor>
    <text evidence="12">Mg(2+) or Mn(2+) required for ssDNA cleavage activity.</text>
</comment>
<evidence type="ECO:0000256" key="5">
    <source>
        <dbReference type="ARBA" id="ARBA00022723"/>
    </source>
</evidence>
<evidence type="ECO:0000256" key="12">
    <source>
        <dbReference type="RuleBase" id="RU365022"/>
    </source>
</evidence>
<keyword evidence="4 12" id="KW-0540">Nuclease</keyword>
<comment type="similarity">
    <text evidence="1 12">Belongs to the CRISPR-associated exonuclease Cas4 family.</text>
</comment>
<dbReference type="EMBL" id="JAVDZE010000001">
    <property type="protein sequence ID" value="MDV3103596.1"/>
    <property type="molecule type" value="Genomic_DNA"/>
</dbReference>
<dbReference type="GO" id="GO:0051536">
    <property type="term" value="F:iron-sulfur cluster binding"/>
    <property type="evidence" value="ECO:0007669"/>
    <property type="project" value="UniProtKB-KW"/>
</dbReference>
<evidence type="ECO:0000256" key="3">
    <source>
        <dbReference type="ARBA" id="ARBA00020049"/>
    </source>
</evidence>
<keyword evidence="5 12" id="KW-0479">Metal-binding</keyword>
<dbReference type="RefSeq" id="WP_315340471.1">
    <property type="nucleotide sequence ID" value="NZ_JAVDZE010000001.1"/>
</dbReference>
<sequence>MTRSVTGGKRMDNDGSFIEFYASEALICPRRIYYRLKGYPERWLESVKVKLDQGRNTHEILGEILQKRFGFELEKHLVLRSNRLGLEIHGKIDAFREFPVEIKGKTSLPKLPYEYHLAQLNVYLRWAEAEYGYIYYIKLHERPNTIIEKLDFSDFPIIKGPNFRLFEVPYDESLFKATLKHFYSVKKAYERDRPPKGEYSHACRFCPYRYLCYPSEE</sequence>
<evidence type="ECO:0000313" key="13">
    <source>
        <dbReference type="EMBL" id="MDV3103596.1"/>
    </source>
</evidence>
<gene>
    <name evidence="13" type="primary">cas4</name>
    <name evidence="13" type="ORF">RBI02_03415</name>
</gene>
<evidence type="ECO:0000256" key="1">
    <source>
        <dbReference type="ARBA" id="ARBA00009189"/>
    </source>
</evidence>
<keyword evidence="10 12" id="KW-0051">Antiviral defense</keyword>
<dbReference type="NCBIfam" id="TIGR00372">
    <property type="entry name" value="cas4"/>
    <property type="match status" value="1"/>
</dbReference>
<proteinExistence type="inferred from homology"/>
<keyword evidence="11 12" id="KW-0464">Manganese</keyword>
<evidence type="ECO:0000313" key="14">
    <source>
        <dbReference type="Proteomes" id="UP001245683"/>
    </source>
</evidence>
<organism evidence="13 14">
    <name type="scientific">Thermococcus waiotapuensis</name>
    <dbReference type="NCBI Taxonomy" id="90909"/>
    <lineage>
        <taxon>Archaea</taxon>
        <taxon>Methanobacteriati</taxon>
        <taxon>Methanobacteriota</taxon>
        <taxon>Thermococci</taxon>
        <taxon>Thermococcales</taxon>
        <taxon>Thermococcaceae</taxon>
        <taxon>Thermococcus</taxon>
    </lineage>
</organism>